<keyword evidence="1" id="KW-0812">Transmembrane</keyword>
<feature type="transmembrane region" description="Helical" evidence="1">
    <location>
        <begin position="80"/>
        <end position="100"/>
    </location>
</feature>
<protein>
    <submittedName>
        <fullName evidence="2">Uncharacterized protein</fullName>
    </submittedName>
</protein>
<keyword evidence="1" id="KW-0472">Membrane</keyword>
<gene>
    <name evidence="2" type="ORF">KAM351_41840</name>
</gene>
<organism evidence="2 3">
    <name type="scientific">Aeromonas caviae</name>
    <name type="common">Aeromonas punctata</name>
    <dbReference type="NCBI Taxonomy" id="648"/>
    <lineage>
        <taxon>Bacteria</taxon>
        <taxon>Pseudomonadati</taxon>
        <taxon>Pseudomonadota</taxon>
        <taxon>Gammaproteobacteria</taxon>
        <taxon>Aeromonadales</taxon>
        <taxon>Aeromonadaceae</taxon>
        <taxon>Aeromonas</taxon>
    </lineage>
</organism>
<comment type="caution">
    <text evidence="2">The sequence shown here is derived from an EMBL/GenBank/DDBJ whole genome shotgun (WGS) entry which is preliminary data.</text>
</comment>
<keyword evidence="1" id="KW-1133">Transmembrane helix</keyword>
<name>A0AA37FX65_AERCA</name>
<accession>A0AA37FX65</accession>
<dbReference type="Proteomes" id="UP000886934">
    <property type="component" value="Unassembled WGS sequence"/>
</dbReference>
<dbReference type="RefSeq" id="WP_128313867.1">
    <property type="nucleotide sequence ID" value="NZ_BPND01000098.1"/>
</dbReference>
<dbReference type="AlphaFoldDB" id="A0AA37FX65"/>
<feature type="transmembrane region" description="Helical" evidence="1">
    <location>
        <begin position="134"/>
        <end position="167"/>
    </location>
</feature>
<dbReference type="EMBL" id="BPNN01000103">
    <property type="protein sequence ID" value="GJA65573.1"/>
    <property type="molecule type" value="Genomic_DNA"/>
</dbReference>
<evidence type="ECO:0000313" key="3">
    <source>
        <dbReference type="Proteomes" id="UP000886934"/>
    </source>
</evidence>
<feature type="transmembrane region" description="Helical" evidence="1">
    <location>
        <begin position="54"/>
        <end position="74"/>
    </location>
</feature>
<evidence type="ECO:0000313" key="2">
    <source>
        <dbReference type="EMBL" id="GJA65573.1"/>
    </source>
</evidence>
<proteinExistence type="predicted"/>
<reference evidence="2" key="1">
    <citation type="submission" date="2021-07" db="EMBL/GenBank/DDBJ databases">
        <title>Draft genome sequence of carbapenem-resistant Aeromonas spp. in Japan.</title>
        <authorList>
            <person name="Maehana S."/>
            <person name="Suzuki M."/>
            <person name="Kitasato H."/>
        </authorList>
    </citation>
    <scope>NUCLEOTIDE SEQUENCE</scope>
    <source>
        <strain evidence="2">KAM351</strain>
    </source>
</reference>
<sequence length="265" mass="29992">MDKVNEAIEVGEQETPFHLLAHEEQQRIIDANQKRVREAPTLHEWNIRVRNPHAWLIISIPIGIFILIGAWLALGDNMASIGWGFIIMGGGLALYFRYLVMADKDYHYRLTSEGLIAIYQDSIPNIAYKIVRGLAWLGVLVCIISVAVLGPLSLVGAGGMALFAIFFTDFKKEEHIEYTLFNKNKTNVIKVVNNAAFVQFETIPFGYSGFANFYCYKNELKKILASLLPILNCREYREFKTILSLNRAPHSSLDVGVPRTLDELK</sequence>
<evidence type="ECO:0000256" key="1">
    <source>
        <dbReference type="SAM" id="Phobius"/>
    </source>
</evidence>